<protein>
    <submittedName>
        <fullName evidence="7">Uncharacterized protein</fullName>
    </submittedName>
</protein>
<evidence type="ECO:0000256" key="1">
    <source>
        <dbReference type="ARBA" id="ARBA00022723"/>
    </source>
</evidence>
<organism evidence="7 8">
    <name type="scientific">Chrysemys picta bellii</name>
    <name type="common">Western painted turtle</name>
    <name type="synonym">Emys bellii</name>
    <dbReference type="NCBI Taxonomy" id="8478"/>
    <lineage>
        <taxon>Eukaryota</taxon>
        <taxon>Metazoa</taxon>
        <taxon>Chordata</taxon>
        <taxon>Craniata</taxon>
        <taxon>Vertebrata</taxon>
        <taxon>Euteleostomi</taxon>
        <taxon>Archelosauria</taxon>
        <taxon>Testudinata</taxon>
        <taxon>Testudines</taxon>
        <taxon>Cryptodira</taxon>
        <taxon>Durocryptodira</taxon>
        <taxon>Testudinoidea</taxon>
        <taxon>Emydidae</taxon>
        <taxon>Chrysemys</taxon>
    </lineage>
</organism>
<dbReference type="Pfam" id="PF00643">
    <property type="entry name" value="zf-B_box"/>
    <property type="match status" value="1"/>
</dbReference>
<dbReference type="Gene3D" id="3.30.160.60">
    <property type="entry name" value="Classic Zinc Finger"/>
    <property type="match status" value="2"/>
</dbReference>
<evidence type="ECO:0000259" key="5">
    <source>
        <dbReference type="PROSITE" id="PS50089"/>
    </source>
</evidence>
<evidence type="ECO:0000259" key="6">
    <source>
        <dbReference type="PROSITE" id="PS50119"/>
    </source>
</evidence>
<evidence type="ECO:0000256" key="4">
    <source>
        <dbReference type="PROSITE-ProRule" id="PRU00024"/>
    </source>
</evidence>
<evidence type="ECO:0000313" key="7">
    <source>
        <dbReference type="Ensembl" id="ENSCPBP00000002340.1"/>
    </source>
</evidence>
<reference evidence="7" key="1">
    <citation type="submission" date="2025-08" db="UniProtKB">
        <authorList>
            <consortium name="Ensembl"/>
        </authorList>
    </citation>
    <scope>IDENTIFICATION</scope>
</reference>
<dbReference type="Pfam" id="PF15227">
    <property type="entry name" value="zf-C3HC4_4"/>
    <property type="match status" value="1"/>
</dbReference>
<dbReference type="GO" id="GO:0008270">
    <property type="term" value="F:zinc ion binding"/>
    <property type="evidence" value="ECO:0007669"/>
    <property type="project" value="UniProtKB-KW"/>
</dbReference>
<keyword evidence="2 4" id="KW-0863">Zinc-finger</keyword>
<dbReference type="SMART" id="SM00184">
    <property type="entry name" value="RING"/>
    <property type="match status" value="1"/>
</dbReference>
<keyword evidence="1" id="KW-0479">Metal-binding</keyword>
<keyword evidence="3" id="KW-0862">Zinc</keyword>
<dbReference type="AlphaFoldDB" id="A0A8C3F2N0"/>
<dbReference type="PROSITE" id="PS00518">
    <property type="entry name" value="ZF_RING_1"/>
    <property type="match status" value="1"/>
</dbReference>
<sequence length="229" mass="26252">MEIQEETKCPICLQYLTDPVTIDCGHNFCRVCITQHCETWTEGDHDPLCCPRKENLCERHSKALDLFCDKDGEAVCVVCWRSPEHRSHPVLLMEEAAQKYKVGHTVDPGSFNPFLFRLNLSEPWNLPVSQTFYLDLWLHLNLSPAGSFLWAGRNIRPNRQLAIEVETAKQLSLEALDEAGGERVCGEYRKPLKQFCEEDQTSICLVCHLLWTQRAHTVVPIAEAVWSTR</sequence>
<dbReference type="SUPFAM" id="SSF57845">
    <property type="entry name" value="B-box zinc-binding domain"/>
    <property type="match status" value="2"/>
</dbReference>
<keyword evidence="8" id="KW-1185">Reference proteome</keyword>
<name>A0A8C3F2N0_CHRPI</name>
<dbReference type="Ensembl" id="ENSCPBT00000002864.1">
    <property type="protein sequence ID" value="ENSCPBP00000002340.1"/>
    <property type="gene ID" value="ENSCPBG00000001883.1"/>
</dbReference>
<evidence type="ECO:0000256" key="3">
    <source>
        <dbReference type="ARBA" id="ARBA00022833"/>
    </source>
</evidence>
<dbReference type="InterPro" id="IPR001841">
    <property type="entry name" value="Znf_RING"/>
</dbReference>
<feature type="domain" description="RING-type" evidence="5">
    <location>
        <begin position="9"/>
        <end position="51"/>
    </location>
</feature>
<dbReference type="Gene3D" id="3.30.40.10">
    <property type="entry name" value="Zinc/RING finger domain, C3HC4 (zinc finger)"/>
    <property type="match status" value="1"/>
</dbReference>
<dbReference type="Proteomes" id="UP000694380">
    <property type="component" value="Unplaced"/>
</dbReference>
<feature type="domain" description="B box-type" evidence="6">
    <location>
        <begin position="52"/>
        <end position="93"/>
    </location>
</feature>
<dbReference type="InterPro" id="IPR013083">
    <property type="entry name" value="Znf_RING/FYVE/PHD"/>
</dbReference>
<dbReference type="PROSITE" id="PS50119">
    <property type="entry name" value="ZF_BBOX"/>
    <property type="match status" value="2"/>
</dbReference>
<dbReference type="SMART" id="SM00336">
    <property type="entry name" value="BBOX"/>
    <property type="match status" value="2"/>
</dbReference>
<accession>A0A8C3F2N0</accession>
<dbReference type="PANTHER" id="PTHR24103">
    <property type="entry name" value="E3 UBIQUITIN-PROTEIN LIGASE TRIM"/>
    <property type="match status" value="1"/>
</dbReference>
<dbReference type="PROSITE" id="PS50089">
    <property type="entry name" value="ZF_RING_2"/>
    <property type="match status" value="1"/>
</dbReference>
<proteinExistence type="predicted"/>
<reference evidence="7" key="2">
    <citation type="submission" date="2025-09" db="UniProtKB">
        <authorList>
            <consortium name="Ensembl"/>
        </authorList>
    </citation>
    <scope>IDENTIFICATION</scope>
</reference>
<dbReference type="SUPFAM" id="SSF57850">
    <property type="entry name" value="RING/U-box"/>
    <property type="match status" value="1"/>
</dbReference>
<dbReference type="InterPro" id="IPR000315">
    <property type="entry name" value="Znf_B-box"/>
</dbReference>
<feature type="domain" description="B box-type" evidence="6">
    <location>
        <begin position="180"/>
        <end position="221"/>
    </location>
</feature>
<dbReference type="InterPro" id="IPR050143">
    <property type="entry name" value="TRIM/RBCC"/>
</dbReference>
<dbReference type="GeneTree" id="ENSGT00940000158668"/>
<evidence type="ECO:0000313" key="8">
    <source>
        <dbReference type="Proteomes" id="UP000694380"/>
    </source>
</evidence>
<evidence type="ECO:0000256" key="2">
    <source>
        <dbReference type="ARBA" id="ARBA00022771"/>
    </source>
</evidence>
<dbReference type="InterPro" id="IPR017907">
    <property type="entry name" value="Znf_RING_CS"/>
</dbReference>